<sequence length="297" mass="33554">MDINYLKALYITAKCNSISVAAKKLHLSQPGLSFQLQSLESSIGKTLLKRSNKGVSLTPEGEIVFNYAKSIIAIEENMKKELKELEGLKKHLTIGACSSLADYALPCSAYTFKQIHDDIDINILSMTSCQVLKKLRDREINIGIVQSISPISDMTEVPIIKNNIVLVCDYNVSTSNISIDELKDLPLVTRESGSIINDSISMDLKAHGLEFNDLNILFSLNSDEAIKRTLMHNESYAFLPELVVKHELHDKYLKKIFIKDLSMQCSYSLVYRTDYNLKSFEKSFIDFITSGHRCFCY</sequence>
<evidence type="ECO:0000313" key="7">
    <source>
        <dbReference type="Proteomes" id="UP000199068"/>
    </source>
</evidence>
<accession>A0A1G9IW35</accession>
<dbReference type="InterPro" id="IPR036390">
    <property type="entry name" value="WH_DNA-bd_sf"/>
</dbReference>
<dbReference type="SUPFAM" id="SSF46785">
    <property type="entry name" value="Winged helix' DNA-binding domain"/>
    <property type="match status" value="1"/>
</dbReference>
<dbReference type="PROSITE" id="PS50931">
    <property type="entry name" value="HTH_LYSR"/>
    <property type="match status" value="1"/>
</dbReference>
<evidence type="ECO:0000256" key="1">
    <source>
        <dbReference type="ARBA" id="ARBA00009437"/>
    </source>
</evidence>
<evidence type="ECO:0000259" key="5">
    <source>
        <dbReference type="PROSITE" id="PS50931"/>
    </source>
</evidence>
<evidence type="ECO:0000256" key="4">
    <source>
        <dbReference type="ARBA" id="ARBA00023163"/>
    </source>
</evidence>
<keyword evidence="7" id="KW-1185">Reference proteome</keyword>
<dbReference type="InterPro" id="IPR000847">
    <property type="entry name" value="LysR_HTH_N"/>
</dbReference>
<gene>
    <name evidence="6" type="ORF">SAMN04515677_101411</name>
</gene>
<evidence type="ECO:0000256" key="3">
    <source>
        <dbReference type="ARBA" id="ARBA00023125"/>
    </source>
</evidence>
<dbReference type="Gene3D" id="3.40.190.290">
    <property type="match status" value="1"/>
</dbReference>
<protein>
    <submittedName>
        <fullName evidence="6">DNA-binding transcriptional regulator, LysR family</fullName>
    </submittedName>
</protein>
<keyword evidence="4" id="KW-0804">Transcription</keyword>
<comment type="similarity">
    <text evidence="1">Belongs to the LysR transcriptional regulatory family.</text>
</comment>
<dbReference type="Gene3D" id="1.10.10.10">
    <property type="entry name" value="Winged helix-like DNA-binding domain superfamily/Winged helix DNA-binding domain"/>
    <property type="match status" value="1"/>
</dbReference>
<dbReference type="AlphaFoldDB" id="A0A1G9IW35"/>
<dbReference type="SUPFAM" id="SSF53850">
    <property type="entry name" value="Periplasmic binding protein-like II"/>
    <property type="match status" value="1"/>
</dbReference>
<dbReference type="RefSeq" id="WP_092722351.1">
    <property type="nucleotide sequence ID" value="NZ_FNGW01000001.1"/>
</dbReference>
<dbReference type="GO" id="GO:0000976">
    <property type="term" value="F:transcription cis-regulatory region binding"/>
    <property type="evidence" value="ECO:0007669"/>
    <property type="project" value="TreeGrafter"/>
</dbReference>
<dbReference type="InterPro" id="IPR005119">
    <property type="entry name" value="LysR_subst-bd"/>
</dbReference>
<feature type="domain" description="HTH lysR-type" evidence="5">
    <location>
        <begin position="1"/>
        <end position="58"/>
    </location>
</feature>
<dbReference type="PANTHER" id="PTHR30126">
    <property type="entry name" value="HTH-TYPE TRANSCRIPTIONAL REGULATOR"/>
    <property type="match status" value="1"/>
</dbReference>
<dbReference type="InterPro" id="IPR036388">
    <property type="entry name" value="WH-like_DNA-bd_sf"/>
</dbReference>
<dbReference type="STRING" id="1121325.SAMN04515677_101411"/>
<dbReference type="EMBL" id="FNGW01000001">
    <property type="protein sequence ID" value="SDL29478.1"/>
    <property type="molecule type" value="Genomic_DNA"/>
</dbReference>
<dbReference type="PRINTS" id="PR00039">
    <property type="entry name" value="HTHLYSR"/>
</dbReference>
<dbReference type="PANTHER" id="PTHR30126:SF64">
    <property type="entry name" value="HTH-TYPE TRANSCRIPTIONAL REGULATOR CITR"/>
    <property type="match status" value="1"/>
</dbReference>
<dbReference type="Pfam" id="PF03466">
    <property type="entry name" value="LysR_substrate"/>
    <property type="match status" value="1"/>
</dbReference>
<organism evidence="6 7">
    <name type="scientific">Romboutsia lituseburensis DSM 797</name>
    <dbReference type="NCBI Taxonomy" id="1121325"/>
    <lineage>
        <taxon>Bacteria</taxon>
        <taxon>Bacillati</taxon>
        <taxon>Bacillota</taxon>
        <taxon>Clostridia</taxon>
        <taxon>Peptostreptococcales</taxon>
        <taxon>Peptostreptococcaceae</taxon>
        <taxon>Romboutsia</taxon>
    </lineage>
</organism>
<proteinExistence type="inferred from homology"/>
<dbReference type="Proteomes" id="UP000199068">
    <property type="component" value="Unassembled WGS sequence"/>
</dbReference>
<dbReference type="GO" id="GO:0003700">
    <property type="term" value="F:DNA-binding transcription factor activity"/>
    <property type="evidence" value="ECO:0007669"/>
    <property type="project" value="InterPro"/>
</dbReference>
<keyword evidence="2" id="KW-0805">Transcription regulation</keyword>
<dbReference type="Pfam" id="PF00126">
    <property type="entry name" value="HTH_1"/>
    <property type="match status" value="1"/>
</dbReference>
<evidence type="ECO:0000256" key="2">
    <source>
        <dbReference type="ARBA" id="ARBA00023015"/>
    </source>
</evidence>
<evidence type="ECO:0000313" key="6">
    <source>
        <dbReference type="EMBL" id="SDL29478.1"/>
    </source>
</evidence>
<name>A0A1G9IW35_9FIRM</name>
<keyword evidence="3 6" id="KW-0238">DNA-binding</keyword>
<reference evidence="6 7" key="1">
    <citation type="submission" date="2016-10" db="EMBL/GenBank/DDBJ databases">
        <authorList>
            <person name="de Groot N.N."/>
        </authorList>
    </citation>
    <scope>NUCLEOTIDE SEQUENCE [LARGE SCALE GENOMIC DNA]</scope>
    <source>
        <strain evidence="6 7">DSM 797</strain>
    </source>
</reference>